<dbReference type="SUPFAM" id="SSF53098">
    <property type="entry name" value="Ribonuclease H-like"/>
    <property type="match status" value="1"/>
</dbReference>
<dbReference type="InterPro" id="IPR037027">
    <property type="entry name" value="YqgF/RNaseH-like_dom_sf"/>
</dbReference>
<dbReference type="OMA" id="PMGWTAQ"/>
<evidence type="ECO:0000313" key="10">
    <source>
        <dbReference type="Proteomes" id="UP000460112"/>
    </source>
</evidence>
<evidence type="ECO:0000313" key="8">
    <source>
        <dbReference type="EMBL" id="TQW15700.1"/>
    </source>
</evidence>
<keyword evidence="4 5" id="KW-0378">Hydrolase</keyword>
<accession>A0A133PFY5</accession>
<keyword evidence="2 5" id="KW-0690">Ribosome biogenesis</keyword>
<dbReference type="SMART" id="SM00732">
    <property type="entry name" value="YqgFc"/>
    <property type="match status" value="1"/>
</dbReference>
<comment type="function">
    <text evidence="5">Could be a nuclease involved in processing of the 5'-end of pre-16S rRNA.</text>
</comment>
<protein>
    <recommendedName>
        <fullName evidence="5">Putative pre-16S rRNA nuclease</fullName>
        <ecNumber evidence="5">3.1.-.-</ecNumber>
    </recommendedName>
</protein>
<evidence type="ECO:0000256" key="5">
    <source>
        <dbReference type="HAMAP-Rule" id="MF_00651"/>
    </source>
</evidence>
<dbReference type="CDD" id="cd16964">
    <property type="entry name" value="YqgF"/>
    <property type="match status" value="1"/>
</dbReference>
<proteinExistence type="inferred from homology"/>
<feature type="domain" description="YqgF/RNase H-like" evidence="6">
    <location>
        <begin position="1"/>
        <end position="103"/>
    </location>
</feature>
<comment type="caution">
    <text evidence="7">The sequence shown here is derived from an EMBL/GenBank/DDBJ whole genome shotgun (WGS) entry which is preliminary data.</text>
</comment>
<dbReference type="GeneID" id="29640014"/>
<comment type="similarity">
    <text evidence="5">Belongs to the YqgF HJR family.</text>
</comment>
<dbReference type="STRING" id="324831.LGAS_0423"/>
<dbReference type="EC" id="3.1.-.-" evidence="5"/>
<dbReference type="InterPro" id="IPR006641">
    <property type="entry name" value="YqgF/RNaseH-like_dom"/>
</dbReference>
<dbReference type="NCBIfam" id="TIGR00250">
    <property type="entry name" value="RNAse_H_YqgF"/>
    <property type="match status" value="1"/>
</dbReference>
<evidence type="ECO:0000256" key="1">
    <source>
        <dbReference type="ARBA" id="ARBA00022490"/>
    </source>
</evidence>
<dbReference type="EMBL" id="WBOA01000005">
    <property type="protein sequence ID" value="KAB1950194.1"/>
    <property type="molecule type" value="Genomic_DNA"/>
</dbReference>
<dbReference type="eggNOG" id="COG0816">
    <property type="taxonomic scope" value="Bacteria"/>
</dbReference>
<dbReference type="OrthoDB" id="9796140at2"/>
<dbReference type="PANTHER" id="PTHR33317:SF4">
    <property type="entry name" value="POLYNUCLEOTIDYL TRANSFERASE, RIBONUCLEASE H-LIKE SUPERFAMILY PROTEIN"/>
    <property type="match status" value="1"/>
</dbReference>
<comment type="subcellular location">
    <subcellularLocation>
        <location evidence="5">Cytoplasm</location>
    </subcellularLocation>
</comment>
<keyword evidence="9" id="KW-1185">Reference proteome</keyword>
<gene>
    <name evidence="7" type="primary">ruvX</name>
    <name evidence="8" type="synonym">yrrK</name>
    <name evidence="7" type="ORF">F8244_09035</name>
    <name evidence="8" type="ORF">FIPPAONL_00581</name>
</gene>
<dbReference type="Proteomes" id="UP000460112">
    <property type="component" value="Unassembled WGS sequence"/>
</dbReference>
<keyword evidence="1 5" id="KW-0963">Cytoplasm</keyword>
<dbReference type="Pfam" id="PF03652">
    <property type="entry name" value="RuvX"/>
    <property type="match status" value="1"/>
</dbReference>
<keyword evidence="3 5" id="KW-0540">Nuclease</keyword>
<reference evidence="7 10" key="2">
    <citation type="submission" date="2019-09" db="EMBL/GenBank/DDBJ databases">
        <title>Investigation of probiotic properties of different lactic acid bacteria.</title>
        <authorList>
            <person name="Jaomanjaka F."/>
            <person name="Blanc P."/>
        </authorList>
    </citation>
    <scope>NUCLEOTIDE SEQUENCE [LARGE SCALE GENOMIC DNA]</scope>
    <source>
        <strain evidence="7 10">BIO6369</strain>
    </source>
</reference>
<organism evidence="7 10">
    <name type="scientific">Lactobacillus gasseri</name>
    <dbReference type="NCBI Taxonomy" id="1596"/>
    <lineage>
        <taxon>Bacteria</taxon>
        <taxon>Bacillati</taxon>
        <taxon>Bacillota</taxon>
        <taxon>Bacilli</taxon>
        <taxon>Lactobacillales</taxon>
        <taxon>Lactobacillaceae</taxon>
        <taxon>Lactobacillus</taxon>
    </lineage>
</organism>
<dbReference type="InterPro" id="IPR012337">
    <property type="entry name" value="RNaseH-like_sf"/>
</dbReference>
<evidence type="ECO:0000256" key="3">
    <source>
        <dbReference type="ARBA" id="ARBA00022722"/>
    </source>
</evidence>
<dbReference type="RefSeq" id="WP_003647716.1">
    <property type="nucleotide sequence ID" value="NZ_CABOGQ010000002.1"/>
</dbReference>
<dbReference type="EMBL" id="SRMD01000064">
    <property type="protein sequence ID" value="TQW15700.1"/>
    <property type="molecule type" value="Genomic_DNA"/>
</dbReference>
<dbReference type="HAMAP" id="MF_00651">
    <property type="entry name" value="Nuclease_YqgF"/>
    <property type="match status" value="1"/>
</dbReference>
<evidence type="ECO:0000259" key="6">
    <source>
        <dbReference type="SMART" id="SM00732"/>
    </source>
</evidence>
<evidence type="ECO:0000256" key="2">
    <source>
        <dbReference type="ARBA" id="ARBA00022517"/>
    </source>
</evidence>
<dbReference type="InterPro" id="IPR005227">
    <property type="entry name" value="YqgF"/>
</dbReference>
<sequence length="143" mass="16206">MRLLGLDVGSKTVGVAISDPLGITAQELETIKIDESKFSFGMRQIRKLVRKYDVEGFVLGLPKNMDGSSGHSVERSKQYGERLKEKFDLPVHYMDERLTTVQADRILVQEAGVHDRVERKKVIDQMAAVLILQSYLEATRKDK</sequence>
<dbReference type="SMR" id="A0A133PFY5"/>
<dbReference type="GO" id="GO:0005829">
    <property type="term" value="C:cytosol"/>
    <property type="evidence" value="ECO:0007669"/>
    <property type="project" value="TreeGrafter"/>
</dbReference>
<evidence type="ECO:0000313" key="7">
    <source>
        <dbReference type="EMBL" id="KAB1950194.1"/>
    </source>
</evidence>
<dbReference type="GO" id="GO:0004518">
    <property type="term" value="F:nuclease activity"/>
    <property type="evidence" value="ECO:0007669"/>
    <property type="project" value="UniProtKB-KW"/>
</dbReference>
<evidence type="ECO:0000313" key="9">
    <source>
        <dbReference type="Proteomes" id="UP000316012"/>
    </source>
</evidence>
<dbReference type="GO" id="GO:0000967">
    <property type="term" value="P:rRNA 5'-end processing"/>
    <property type="evidence" value="ECO:0007669"/>
    <property type="project" value="UniProtKB-UniRule"/>
</dbReference>
<dbReference type="Proteomes" id="UP000316012">
    <property type="component" value="Unassembled WGS sequence"/>
</dbReference>
<dbReference type="AlphaFoldDB" id="A0A133PFY5"/>
<evidence type="ECO:0000256" key="4">
    <source>
        <dbReference type="ARBA" id="ARBA00022801"/>
    </source>
</evidence>
<dbReference type="Gene3D" id="3.30.420.140">
    <property type="entry name" value="YqgF/RNase H-like domain"/>
    <property type="match status" value="1"/>
</dbReference>
<dbReference type="PANTHER" id="PTHR33317">
    <property type="entry name" value="POLYNUCLEOTIDYL TRANSFERASE, RIBONUCLEASE H-LIKE SUPERFAMILY PROTEIN"/>
    <property type="match status" value="1"/>
</dbReference>
<dbReference type="GO" id="GO:0016788">
    <property type="term" value="F:hydrolase activity, acting on ester bonds"/>
    <property type="evidence" value="ECO:0007669"/>
    <property type="project" value="UniProtKB-UniRule"/>
</dbReference>
<name>A0A133PFY5_LACGS</name>
<reference evidence="8 9" key="1">
    <citation type="submission" date="2019-04" db="EMBL/GenBank/DDBJ databases">
        <title>Lactobacillus gasseri 7171 assembly.</title>
        <authorList>
            <person name="Joris B.R."/>
            <person name="Giguere D."/>
        </authorList>
    </citation>
    <scope>NUCLEOTIDE SEQUENCE [LARGE SCALE GENOMIC DNA]</scope>
    <source>
        <strain evidence="8 9">7171</strain>
    </source>
</reference>